<protein>
    <recommendedName>
        <fullName evidence="1">FRG domain-containing protein</fullName>
    </recommendedName>
</protein>
<comment type="caution">
    <text evidence="2">The sequence shown here is derived from an EMBL/GenBank/DDBJ whole genome shotgun (WGS) entry which is preliminary data.</text>
</comment>
<feature type="domain" description="FRG" evidence="1">
    <location>
        <begin position="1"/>
        <end position="33"/>
    </location>
</feature>
<sequence>MAIGQHFGLPTRLLDWTRNPLVACYFSVQKYYDGDSLVYAYENKKYIEITKHEDPFKRKKVGKFIPIHINPRIPAQSALFTIHPNPLIPFESSKIDKLIMKKKFRKKLKQILFKYGIHEAYLFPGIDGAARHIEWLRTDIF</sequence>
<gene>
    <name evidence="2" type="ORF">LCGC14_2663830</name>
</gene>
<accession>A0A0F9ADI5</accession>
<dbReference type="Pfam" id="PF08867">
    <property type="entry name" value="FRG"/>
    <property type="match status" value="1"/>
</dbReference>
<evidence type="ECO:0000313" key="2">
    <source>
        <dbReference type="EMBL" id="KKK96330.1"/>
    </source>
</evidence>
<dbReference type="InterPro" id="IPR014966">
    <property type="entry name" value="FRG-dom"/>
</dbReference>
<reference evidence="2" key="1">
    <citation type="journal article" date="2015" name="Nature">
        <title>Complex archaea that bridge the gap between prokaryotes and eukaryotes.</title>
        <authorList>
            <person name="Spang A."/>
            <person name="Saw J.H."/>
            <person name="Jorgensen S.L."/>
            <person name="Zaremba-Niedzwiedzka K."/>
            <person name="Martijn J."/>
            <person name="Lind A.E."/>
            <person name="van Eijk R."/>
            <person name="Schleper C."/>
            <person name="Guy L."/>
            <person name="Ettema T.J."/>
        </authorList>
    </citation>
    <scope>NUCLEOTIDE SEQUENCE</scope>
</reference>
<dbReference type="EMBL" id="LAZR01046533">
    <property type="protein sequence ID" value="KKK96330.1"/>
    <property type="molecule type" value="Genomic_DNA"/>
</dbReference>
<evidence type="ECO:0000259" key="1">
    <source>
        <dbReference type="Pfam" id="PF08867"/>
    </source>
</evidence>
<organism evidence="2">
    <name type="scientific">marine sediment metagenome</name>
    <dbReference type="NCBI Taxonomy" id="412755"/>
    <lineage>
        <taxon>unclassified sequences</taxon>
        <taxon>metagenomes</taxon>
        <taxon>ecological metagenomes</taxon>
    </lineage>
</organism>
<dbReference type="AlphaFoldDB" id="A0A0F9ADI5"/>
<name>A0A0F9ADI5_9ZZZZ</name>
<proteinExistence type="predicted"/>